<dbReference type="PANTHER" id="PTHR30419">
    <property type="entry name" value="HTH-TYPE TRANSCRIPTIONAL REGULATOR YBHD"/>
    <property type="match status" value="1"/>
</dbReference>
<dbReference type="GO" id="GO:0005829">
    <property type="term" value="C:cytosol"/>
    <property type="evidence" value="ECO:0007669"/>
    <property type="project" value="TreeGrafter"/>
</dbReference>
<dbReference type="PROSITE" id="PS50931">
    <property type="entry name" value="HTH_LYSR"/>
    <property type="match status" value="1"/>
</dbReference>
<dbReference type="Pfam" id="PF00126">
    <property type="entry name" value="HTH_1"/>
    <property type="match status" value="1"/>
</dbReference>
<dbReference type="InterPro" id="IPR050950">
    <property type="entry name" value="HTH-type_LysR_regulators"/>
</dbReference>
<organism evidence="6 7">
    <name type="scientific">Sneathiella litorea</name>
    <dbReference type="NCBI Taxonomy" id="2606216"/>
    <lineage>
        <taxon>Bacteria</taxon>
        <taxon>Pseudomonadati</taxon>
        <taxon>Pseudomonadota</taxon>
        <taxon>Alphaproteobacteria</taxon>
        <taxon>Sneathiellales</taxon>
        <taxon>Sneathiellaceae</taxon>
        <taxon>Sneathiella</taxon>
    </lineage>
</organism>
<dbReference type="Proteomes" id="UP000476030">
    <property type="component" value="Unassembled WGS sequence"/>
</dbReference>
<feature type="domain" description="HTH lysR-type" evidence="5">
    <location>
        <begin position="1"/>
        <end position="43"/>
    </location>
</feature>
<dbReference type="InterPro" id="IPR005119">
    <property type="entry name" value="LysR_subst-bd"/>
</dbReference>
<name>A0A6L8WBN6_9PROT</name>
<dbReference type="Gene3D" id="1.10.10.10">
    <property type="entry name" value="Winged helix-like DNA-binding domain superfamily/Winged helix DNA-binding domain"/>
    <property type="match status" value="1"/>
</dbReference>
<keyword evidence="2" id="KW-0805">Transcription regulation</keyword>
<reference evidence="6 7" key="1">
    <citation type="submission" date="2019-12" db="EMBL/GenBank/DDBJ databases">
        <title>Snethiella sp. nov. sp. isolated from sea sand.</title>
        <authorList>
            <person name="Kim J."/>
            <person name="Jeong S.E."/>
            <person name="Jung H.S."/>
            <person name="Jeon C.O."/>
        </authorList>
    </citation>
    <scope>NUCLEOTIDE SEQUENCE [LARGE SCALE GENOMIC DNA]</scope>
    <source>
        <strain evidence="6 7">DP05</strain>
    </source>
</reference>
<evidence type="ECO:0000256" key="3">
    <source>
        <dbReference type="ARBA" id="ARBA00023125"/>
    </source>
</evidence>
<proteinExistence type="inferred from homology"/>
<dbReference type="Gene3D" id="3.40.190.290">
    <property type="match status" value="1"/>
</dbReference>
<protein>
    <submittedName>
        <fullName evidence="6">LysR family transcriptional regulator</fullName>
    </submittedName>
</protein>
<keyword evidence="4" id="KW-0804">Transcription</keyword>
<dbReference type="SUPFAM" id="SSF46785">
    <property type="entry name" value="Winged helix' DNA-binding domain"/>
    <property type="match status" value="1"/>
</dbReference>
<keyword evidence="7" id="KW-1185">Reference proteome</keyword>
<evidence type="ECO:0000256" key="4">
    <source>
        <dbReference type="ARBA" id="ARBA00023163"/>
    </source>
</evidence>
<dbReference type="PRINTS" id="PR00039">
    <property type="entry name" value="HTHLYSR"/>
</dbReference>
<gene>
    <name evidence="6" type="ORF">GQE98_12875</name>
</gene>
<sequence>MNVSVAAKEVNLSQPALSRQIQSLEKKLGVSLFERIGKRILLTAEGEEFLGHAAELLDKAQELINRAHGMEKGHSGLLRVGASPQTIAWLISPAMAEFREIRPNVKLIVSEGHNDELVEMIEHGAVHISIACLGINNVLVGKKLFTAQLYAVLPLGHPLEQRKTITISEIASDILLILSRGFLTRHIFDQTCAAHGIRPKILLESDSTHTLISLAKDGHGIAIVSSSAGDTAGRTRTIPIVSDLCRTEAEVAAIWNPNRYRPASLGTFVEILAKHSGAAFGG</sequence>
<accession>A0A6L8WBN6</accession>
<evidence type="ECO:0000256" key="2">
    <source>
        <dbReference type="ARBA" id="ARBA00023015"/>
    </source>
</evidence>
<evidence type="ECO:0000259" key="5">
    <source>
        <dbReference type="PROSITE" id="PS50931"/>
    </source>
</evidence>
<dbReference type="EMBL" id="WTUW01000002">
    <property type="protein sequence ID" value="MZR31527.1"/>
    <property type="molecule type" value="Genomic_DNA"/>
</dbReference>
<dbReference type="Pfam" id="PF03466">
    <property type="entry name" value="LysR_substrate"/>
    <property type="match status" value="1"/>
</dbReference>
<evidence type="ECO:0000256" key="1">
    <source>
        <dbReference type="ARBA" id="ARBA00009437"/>
    </source>
</evidence>
<dbReference type="GO" id="GO:0003700">
    <property type="term" value="F:DNA-binding transcription factor activity"/>
    <property type="evidence" value="ECO:0007669"/>
    <property type="project" value="InterPro"/>
</dbReference>
<dbReference type="CDD" id="cd05466">
    <property type="entry name" value="PBP2_LTTR_substrate"/>
    <property type="match status" value="1"/>
</dbReference>
<evidence type="ECO:0000313" key="7">
    <source>
        <dbReference type="Proteomes" id="UP000476030"/>
    </source>
</evidence>
<comment type="caution">
    <text evidence="6">The sequence shown here is derived from an EMBL/GenBank/DDBJ whole genome shotgun (WGS) entry which is preliminary data.</text>
</comment>
<dbReference type="AlphaFoldDB" id="A0A6L8WBN6"/>
<dbReference type="InterPro" id="IPR000847">
    <property type="entry name" value="LysR_HTH_N"/>
</dbReference>
<comment type="similarity">
    <text evidence="1">Belongs to the LysR transcriptional regulatory family.</text>
</comment>
<evidence type="ECO:0000313" key="6">
    <source>
        <dbReference type="EMBL" id="MZR31527.1"/>
    </source>
</evidence>
<keyword evidence="3" id="KW-0238">DNA-binding</keyword>
<dbReference type="SUPFAM" id="SSF53850">
    <property type="entry name" value="Periplasmic binding protein-like II"/>
    <property type="match status" value="1"/>
</dbReference>
<dbReference type="GO" id="GO:0003677">
    <property type="term" value="F:DNA binding"/>
    <property type="evidence" value="ECO:0007669"/>
    <property type="project" value="UniProtKB-KW"/>
</dbReference>
<dbReference type="InterPro" id="IPR036390">
    <property type="entry name" value="WH_DNA-bd_sf"/>
</dbReference>
<dbReference type="InterPro" id="IPR036388">
    <property type="entry name" value="WH-like_DNA-bd_sf"/>
</dbReference>